<dbReference type="Pfam" id="PF13986">
    <property type="entry name" value="DUF4224"/>
    <property type="match status" value="1"/>
</dbReference>
<evidence type="ECO:0000256" key="1">
    <source>
        <dbReference type="SAM" id="MobiDB-lite"/>
    </source>
</evidence>
<sequence length="80" mass="8829">MTPDLSDEEIDRICAGLTQSAAKVRYLRSLGLRVDRRPNGRPLVARAEWERHYATRQAPQALATSAQPSNGPRWKTAAAG</sequence>
<comment type="caution">
    <text evidence="3">The sequence shown here is derived from an EMBL/GenBank/DDBJ whole genome shotgun (WGS) entry which is preliminary data.</text>
</comment>
<dbReference type="EMBL" id="QLTA01000008">
    <property type="protein sequence ID" value="RAR84997.1"/>
    <property type="molecule type" value="Genomic_DNA"/>
</dbReference>
<evidence type="ECO:0000313" key="3">
    <source>
        <dbReference type="EMBL" id="RAR84997.1"/>
    </source>
</evidence>
<proteinExistence type="predicted"/>
<dbReference type="RefSeq" id="WP_111876413.1">
    <property type="nucleotide sequence ID" value="NZ_CBCSGC010000010.1"/>
</dbReference>
<dbReference type="AlphaFoldDB" id="A0A328ZQ96"/>
<accession>A0A328ZQ96</accession>
<dbReference type="Proteomes" id="UP000248856">
    <property type="component" value="Unassembled WGS sequence"/>
</dbReference>
<dbReference type="OrthoDB" id="8910501at2"/>
<gene>
    <name evidence="3" type="ORF">AX018_100890</name>
</gene>
<evidence type="ECO:0000259" key="2">
    <source>
        <dbReference type="Pfam" id="PF13986"/>
    </source>
</evidence>
<organism evidence="3 4">
    <name type="scientific">Paracidovorax anthurii</name>
    <dbReference type="NCBI Taxonomy" id="78229"/>
    <lineage>
        <taxon>Bacteria</taxon>
        <taxon>Pseudomonadati</taxon>
        <taxon>Pseudomonadota</taxon>
        <taxon>Betaproteobacteria</taxon>
        <taxon>Burkholderiales</taxon>
        <taxon>Comamonadaceae</taxon>
        <taxon>Paracidovorax</taxon>
    </lineage>
</organism>
<reference evidence="3 4" key="1">
    <citation type="submission" date="2018-06" db="EMBL/GenBank/DDBJ databases">
        <title>Genomic Encyclopedia of Archaeal and Bacterial Type Strains, Phase II (KMG-II): from individual species to whole genera.</title>
        <authorList>
            <person name="Goeker M."/>
        </authorList>
    </citation>
    <scope>NUCLEOTIDE SEQUENCE [LARGE SCALE GENOMIC DNA]</scope>
    <source>
        <strain evidence="3 4">CFPB 3232</strain>
    </source>
</reference>
<feature type="region of interest" description="Disordered" evidence="1">
    <location>
        <begin position="58"/>
        <end position="80"/>
    </location>
</feature>
<name>A0A328ZQ96_9BURK</name>
<dbReference type="InterPro" id="IPR025319">
    <property type="entry name" value="DUF4224"/>
</dbReference>
<evidence type="ECO:0000313" key="4">
    <source>
        <dbReference type="Proteomes" id="UP000248856"/>
    </source>
</evidence>
<feature type="domain" description="DUF4224" evidence="2">
    <location>
        <begin position="5"/>
        <end position="47"/>
    </location>
</feature>
<keyword evidence="4" id="KW-1185">Reference proteome</keyword>
<protein>
    <submittedName>
        <fullName evidence="3">Uncharacterized protein DUF4224</fullName>
    </submittedName>
</protein>